<feature type="domain" description="Big-1" evidence="9">
    <location>
        <begin position="1720"/>
        <end position="1812"/>
    </location>
</feature>
<dbReference type="SMART" id="SM00257">
    <property type="entry name" value="LysM"/>
    <property type="match status" value="1"/>
</dbReference>
<evidence type="ECO:0000313" key="12">
    <source>
        <dbReference type="Proteomes" id="UP001165275"/>
    </source>
</evidence>
<dbReference type="InterPro" id="IPR038177">
    <property type="entry name" value="IAT_beta_sf"/>
</dbReference>
<dbReference type="Pfam" id="PF11924">
    <property type="entry name" value="IAT_beta"/>
    <property type="match status" value="1"/>
</dbReference>
<dbReference type="PRINTS" id="PR01369">
    <property type="entry name" value="INTIMIN"/>
</dbReference>
<feature type="domain" description="LysM" evidence="10">
    <location>
        <begin position="59"/>
        <end position="103"/>
    </location>
</feature>
<dbReference type="Pfam" id="PF09134">
    <property type="entry name" value="Invasin_D3"/>
    <property type="match status" value="4"/>
</dbReference>
<feature type="domain" description="Big-1" evidence="9">
    <location>
        <begin position="1411"/>
        <end position="1514"/>
    </location>
</feature>
<evidence type="ECO:0000256" key="6">
    <source>
        <dbReference type="ARBA" id="ARBA00023157"/>
    </source>
</evidence>
<dbReference type="RefSeq" id="WP_248945086.1">
    <property type="nucleotide sequence ID" value="NZ_CBCSGY010000056.1"/>
</dbReference>
<comment type="caution">
    <text evidence="11">The sequence shown here is derived from an EMBL/GenBank/DDBJ whole genome shotgun (WGS) entry which is preliminary data.</text>
</comment>
<feature type="domain" description="Big-1" evidence="9">
    <location>
        <begin position="629"/>
        <end position="717"/>
    </location>
</feature>
<comment type="subcellular location">
    <subcellularLocation>
        <location evidence="1">Cell outer membrane</location>
    </subcellularLocation>
</comment>
<dbReference type="SMART" id="SM00634">
    <property type="entry name" value="BID_1"/>
    <property type="match status" value="12"/>
</dbReference>
<evidence type="ECO:0000256" key="5">
    <source>
        <dbReference type="ARBA" id="ARBA00023136"/>
    </source>
</evidence>
<evidence type="ECO:0000256" key="8">
    <source>
        <dbReference type="ARBA" id="ARBA00029955"/>
    </source>
</evidence>
<feature type="domain" description="Big-1" evidence="9">
    <location>
        <begin position="1221"/>
        <end position="1314"/>
    </location>
</feature>
<dbReference type="InterPro" id="IPR051715">
    <property type="entry name" value="Intimin-Invasin_domain"/>
</dbReference>
<sequence>MKKNRRDNVPLRLRLFTWLNISVQTVFPVAYSITPSVAVAKSEGRLLEQVASPHRPETKVYILKAGESVTTVASKFNMTVDGLRKLNFAQGFDRLQPGDELYVPLAPLPAVKWDDIAKEPQQDNAQQQKLAGFASQAGSTFATQSGSDAATSMALGMFSGEVGNHIQQWLSQFGTARVQLDVDKNITLKNSQLDLLAPLYDQDNNLVFTQGSLHRTDDRAQANLGIGLRQFQRDQMLGSNIFFDYDLSRNHARMGVGAEYWRDFVKLGANGYLRLTNWRDSADFNDYEERPANGWDLRSEFWLPAWPQLGGKLMYEQYYGQDVALFGKDNRQNNPHAFTAGINYTPFPLVTLSAELRQGKSGENDSRLGVQMTYQPGVPWHQQMEPDAVRAQRSLVGSRYDLVSRNNNIVLEYRKKEVIRLHMTGQVTGYAGETKSLNVSVNSKYGLERINWSAPELLAAGGRIVSEGIGNYNVVLPDYHPGSLGVNTYTVKGVAVDKKGNVSQGETTQVTVTQAAINGTKSTLTPADIILPADGKTQQALVLKVNDMAGLPVDIREDEISLKREVKIRGTSSATISGFKRRAAGEYVAMITAGTMPELFSVTASARDTTFSSASVMMTADVTTARLDSLTLVANEALADGIAQNKIHMRVIDGEGNLVAQQSVNLKADNQANIAKTATTDDKGEAIVVVTSTRAGESLITANIDGKGEQQVSLTFLPDGSSSQISESNMTITPEISIADGRTKKTIAVVVTDKHGNPAADVNVAFSADNSAILGQKEVKTDAKGQASITLTSTVAGNVLVTAQVNNNRTTRSTTFIGNSATALVASVTPQEGPYKADGTTGVMFSALITDKSGNPLPDVAVDWTSDRDSSQVRFNNAQSVTGKDGMAKASITSTRAFPVSVTAFTNSASLTAAPVAFEADSQQGIISQLSISTQAIIANQHDSAELLAKVADKYGNPLSNVDVTWSADLGAEVSTSTPKTDQEGVARATVVADRAGSFTINAALKNGQTKGTVVKAMADAQTASVVVASSAEDTMVGDPDGITLTATAIDELGNPVADTSIAWRATRNTLASDVSMTDKNGKATVKLSGVVSGETTVTAVLYNGNTGTKNIVFTPAVPVSEHSELTVTPQSVTADGTTQATATLTLRDAWDNLVPRQQVAFKSDENTIAFTTVKDNGDGTYQTLVTGKKEGTWTLTAHSQSVSRSTVIGLLANATSSVVESVSVVGTDTAKADGKEKVILRAQVKDKNGNTQLPGVAVGWQATGGVLSVPVSKTNAYGVAEMTLTSKQAGQVNVFAVLGGNQPVDADKVVTFTAGAVATERSTIAISPSTIVADKERAIVRVAVNDAEGNPLSGLEKAITLSYSTDLAMETAVFSQKTPGVYEAQITGRKVGTTNVTALVNAAAIKQRATLVLKADDSSAKVNGQIAVTPTSATVGQSVTYTATLVDKNGNLLGAGIPVTWSANKGSQLASQVTLSDKAGKARVSLTRLLAGMAEVRVILPSGETLAPKVEFNADSADESHSELTLAPAAIVAGQEVAILSLVLKDKNGNLLVKQSVEGLSDNNTVTIAKSKEEKAGYYTLVATGNRAGKAILSVKVNGVTFKQTKSLVVKGDTSSWSIDQVTADKSSFIAGDNNGVTYRASVVDSYGNKLQGVVVSWQLIGQADSFMPTSRTDAEGIATTTVKSRTAGKLAMSAYLDEKNHRDAAVVEVKAAAIDGGKSTFSADKAKIGSDGKEASTLTVTLKDSYGNAITGKTVSFEGASALEGFTVSKVTGNDDGTYRAQATATNKGKVLLMAKADGKTIGNKIEVTVGAIMPDLKFDNVLQQEVYTKRFNRSQVVKGMPAGVAQMWSSSDAAVATVDKTTGKVTLLKAGEAKITVYTPGNAQYEPALASYMLTVDKAAPGINVDNGKPISAVWADGKIYSIAPSFNNNDVGTALTPAYRSEDPKIVTTGKDGKLTAVKPGTALVTISTSETEQFKAEKLNVTYVLAKANIDLSFSKAEEQYRFDDKVEVQPLKKEIPKDAGGYLQWNSSDNTVVTINNGIINGVKPGKSQITVRVTANDFYEQSSSSYHISVFDKPSVSTGLQATELGRRVVLSGSWKPVYNDDTLIFTWVANMGNGTSPINSAKIELVNSSGYTVESKSLNAGELAKGKGEVKFSNSRNRFGEKFSVRSDWEGKLGLASKGQEQRATTYPAGPETLYTLQYRVAQQLWHHGDAVGATTGHRTTGHCTGSDWAMLRLGYTMGFKGIESKYLSEYKDPSIKISFTKRSGIGAITIGHPEYYSNKTKEVDTSQYQSHPTYRIMANCRHANSSVNDGYYTPTVSIRNYGGITDVEVPTEFKWNNGWNANNGEGWVHQDWSTVKVW</sequence>
<dbReference type="Pfam" id="PF02368">
    <property type="entry name" value="Big_2"/>
    <property type="match status" value="1"/>
</dbReference>
<keyword evidence="6" id="KW-1015">Disulfide bond</keyword>
<dbReference type="SUPFAM" id="SSF54106">
    <property type="entry name" value="LysM domain"/>
    <property type="match status" value="1"/>
</dbReference>
<keyword evidence="7" id="KW-0998">Cell outer membrane</keyword>
<dbReference type="Gene3D" id="2.60.40.10">
    <property type="entry name" value="Immunoglobulins"/>
    <property type="match status" value="13"/>
</dbReference>
<dbReference type="EMBL" id="JAGQDC010000004">
    <property type="protein sequence ID" value="MCL1028805.1"/>
    <property type="molecule type" value="Genomic_DNA"/>
</dbReference>
<dbReference type="InterPro" id="IPR003535">
    <property type="entry name" value="Intimin/invasin_bac"/>
</dbReference>
<dbReference type="InterPro" id="IPR015217">
    <property type="entry name" value="Invasin_dom_3"/>
</dbReference>
<feature type="domain" description="Big-1" evidence="9">
    <location>
        <begin position="727"/>
        <end position="817"/>
    </location>
</feature>
<gene>
    <name evidence="11" type="ORF">KAJ71_07170</name>
</gene>
<dbReference type="InterPro" id="IPR013783">
    <property type="entry name" value="Ig-like_fold"/>
</dbReference>
<dbReference type="Proteomes" id="UP001165275">
    <property type="component" value="Unassembled WGS sequence"/>
</dbReference>
<evidence type="ECO:0000256" key="7">
    <source>
        <dbReference type="ARBA" id="ARBA00023237"/>
    </source>
</evidence>
<dbReference type="SUPFAM" id="SSF49373">
    <property type="entry name" value="Invasin/intimin cell-adhesion fragments"/>
    <property type="match status" value="16"/>
</dbReference>
<evidence type="ECO:0000259" key="9">
    <source>
        <dbReference type="PROSITE" id="PS51127"/>
    </source>
</evidence>
<dbReference type="InterPro" id="IPR003343">
    <property type="entry name" value="Big_2"/>
</dbReference>
<evidence type="ECO:0000259" key="10">
    <source>
        <dbReference type="PROSITE" id="PS51782"/>
    </source>
</evidence>
<proteinExistence type="inferred from homology"/>
<dbReference type="InterPro" id="IPR024519">
    <property type="entry name" value="IAT_beta"/>
</dbReference>
<organism evidence="11 12">
    <name type="scientific">Serratia silvae</name>
    <dbReference type="NCBI Taxonomy" id="2824122"/>
    <lineage>
        <taxon>Bacteria</taxon>
        <taxon>Pseudomonadati</taxon>
        <taxon>Pseudomonadota</taxon>
        <taxon>Gammaproteobacteria</taxon>
        <taxon>Enterobacterales</taxon>
        <taxon>Yersiniaceae</taxon>
        <taxon>Serratia</taxon>
    </lineage>
</organism>
<comment type="similarity">
    <text evidence="2">Belongs to the intimin/invasin family.</text>
</comment>
<dbReference type="Gene3D" id="2.40.160.160">
    <property type="entry name" value="Inverse autotransporter, beta-domain"/>
    <property type="match status" value="1"/>
</dbReference>
<keyword evidence="5" id="KW-0472">Membrane</keyword>
<dbReference type="PROSITE" id="PS51127">
    <property type="entry name" value="BIG1"/>
    <property type="match status" value="8"/>
</dbReference>
<dbReference type="PANTHER" id="PTHR39576">
    <property type="entry name" value="ATTACHING AND EFFACING PROTEIN HOMOLOG-RELATED-RELATED"/>
    <property type="match status" value="1"/>
</dbReference>
<keyword evidence="12" id="KW-1185">Reference proteome</keyword>
<dbReference type="Pfam" id="PF02369">
    <property type="entry name" value="Big_1"/>
    <property type="match status" value="8"/>
</dbReference>
<reference evidence="11" key="1">
    <citation type="submission" date="2021-04" db="EMBL/GenBank/DDBJ databases">
        <title>Genome sequence of Serratia sp. arafor3.</title>
        <authorList>
            <person name="Besaury L."/>
        </authorList>
    </citation>
    <scope>NUCLEOTIDE SEQUENCE</scope>
    <source>
        <strain evidence="11">Arafor3</strain>
    </source>
</reference>
<keyword evidence="4" id="KW-0843">Virulence</keyword>
<feature type="domain" description="Big-1" evidence="9">
    <location>
        <begin position="1028"/>
        <end position="1115"/>
    </location>
</feature>
<feature type="domain" description="Big-1" evidence="9">
    <location>
        <begin position="927"/>
        <end position="1027"/>
    </location>
</feature>
<evidence type="ECO:0000256" key="3">
    <source>
        <dbReference type="ARBA" id="ARBA00017346"/>
    </source>
</evidence>
<dbReference type="Gene3D" id="2.60.40.1080">
    <property type="match status" value="2"/>
</dbReference>
<feature type="domain" description="Big-1" evidence="9">
    <location>
        <begin position="1123"/>
        <end position="1212"/>
    </location>
</feature>
<dbReference type="InterPro" id="IPR003344">
    <property type="entry name" value="Big_1_dom"/>
</dbReference>
<dbReference type="InterPro" id="IPR008964">
    <property type="entry name" value="Invasin/intimin_cell_adhesion"/>
</dbReference>
<dbReference type="InterPro" id="IPR036779">
    <property type="entry name" value="LysM_dom_sf"/>
</dbReference>
<evidence type="ECO:0000256" key="4">
    <source>
        <dbReference type="ARBA" id="ARBA00023026"/>
    </source>
</evidence>
<accession>A0ABT0K9V9</accession>
<dbReference type="PROSITE" id="PS51782">
    <property type="entry name" value="LYSM"/>
    <property type="match status" value="1"/>
</dbReference>
<dbReference type="Gene3D" id="3.10.350.10">
    <property type="entry name" value="LysM domain"/>
    <property type="match status" value="1"/>
</dbReference>
<name>A0ABT0K9V9_9GAMM</name>
<protein>
    <recommendedName>
        <fullName evidence="3">Intimin</fullName>
    </recommendedName>
    <alternativeName>
        <fullName evidence="8">Attaching and effacing protein</fullName>
    </alternativeName>
</protein>
<dbReference type="PANTHER" id="PTHR39576:SF2">
    <property type="entry name" value="ATTACHING AND EFFACING PROTEIN HOMOLOG-RELATED"/>
    <property type="match status" value="1"/>
</dbReference>
<dbReference type="InterPro" id="IPR018392">
    <property type="entry name" value="LysM"/>
</dbReference>
<evidence type="ECO:0000256" key="1">
    <source>
        <dbReference type="ARBA" id="ARBA00004442"/>
    </source>
</evidence>
<evidence type="ECO:0000313" key="11">
    <source>
        <dbReference type="EMBL" id="MCL1028805.1"/>
    </source>
</evidence>
<evidence type="ECO:0000256" key="2">
    <source>
        <dbReference type="ARBA" id="ARBA00010116"/>
    </source>
</evidence>
<dbReference type="Pfam" id="PF01476">
    <property type="entry name" value="LysM"/>
    <property type="match status" value="1"/>
</dbReference>